<organism evidence="5 6">
    <name type="scientific">Pedobacter cryoconitis</name>
    <dbReference type="NCBI Taxonomy" id="188932"/>
    <lineage>
        <taxon>Bacteria</taxon>
        <taxon>Pseudomonadati</taxon>
        <taxon>Bacteroidota</taxon>
        <taxon>Sphingobacteriia</taxon>
        <taxon>Sphingobacteriales</taxon>
        <taxon>Sphingobacteriaceae</taxon>
        <taxon>Pedobacter</taxon>
    </lineage>
</organism>
<evidence type="ECO:0000256" key="1">
    <source>
        <dbReference type="SAM" id="SignalP"/>
    </source>
</evidence>
<dbReference type="InterPro" id="IPR027414">
    <property type="entry name" value="GH95_N_dom"/>
</dbReference>
<dbReference type="PANTHER" id="PTHR31084:SF0">
    <property type="entry name" value="ALPHA-L-FUCOSIDASE 2"/>
    <property type="match status" value="1"/>
</dbReference>
<keyword evidence="6" id="KW-1185">Reference proteome</keyword>
<dbReference type="PIRSF" id="PIRSF007663">
    <property type="entry name" value="UCP007663"/>
    <property type="match status" value="1"/>
</dbReference>
<dbReference type="GO" id="GO:0005975">
    <property type="term" value="P:carbohydrate metabolic process"/>
    <property type="evidence" value="ECO:0007669"/>
    <property type="project" value="InterPro"/>
</dbReference>
<dbReference type="GO" id="GO:0004560">
    <property type="term" value="F:alpha-L-fucosidase activity"/>
    <property type="evidence" value="ECO:0007669"/>
    <property type="project" value="InterPro"/>
</dbReference>
<dbReference type="Pfam" id="PF14498">
    <property type="entry name" value="Glyco_hyd_65N_2"/>
    <property type="match status" value="1"/>
</dbReference>
<evidence type="ECO:0000313" key="6">
    <source>
        <dbReference type="Proteomes" id="UP000071561"/>
    </source>
</evidence>
<dbReference type="KEGG" id="pcm:AY601_2107"/>
<dbReference type="InterPro" id="IPR016518">
    <property type="entry name" value="Alpha-L-fucosidase"/>
</dbReference>
<feature type="signal peptide" evidence="1">
    <location>
        <begin position="1"/>
        <end position="20"/>
    </location>
</feature>
<dbReference type="Gene3D" id="2.70.98.50">
    <property type="entry name" value="putative glycoside hydrolase family protein from bacillus halodurans"/>
    <property type="match status" value="1"/>
</dbReference>
<dbReference type="InterPro" id="IPR054363">
    <property type="entry name" value="GH95_cat"/>
</dbReference>
<dbReference type="AlphaFoldDB" id="A0A127VDK2"/>
<dbReference type="Pfam" id="PF21307">
    <property type="entry name" value="Glyco_hydro_95_C"/>
    <property type="match status" value="1"/>
</dbReference>
<dbReference type="InterPro" id="IPR008928">
    <property type="entry name" value="6-hairpin_glycosidase_sf"/>
</dbReference>
<feature type="domain" description="Glycosyl hydrolase family 95 catalytic" evidence="4">
    <location>
        <begin position="297"/>
        <end position="713"/>
    </location>
</feature>
<dbReference type="RefSeq" id="WP_068400298.1">
    <property type="nucleotide sequence ID" value="NZ_CP014504.1"/>
</dbReference>
<dbReference type="PANTHER" id="PTHR31084">
    <property type="entry name" value="ALPHA-L-FUCOSIDASE 2"/>
    <property type="match status" value="1"/>
</dbReference>
<dbReference type="InterPro" id="IPR012341">
    <property type="entry name" value="6hp_glycosidase-like_sf"/>
</dbReference>
<dbReference type="PATRIC" id="fig|188932.3.peg.2207"/>
<dbReference type="Gene3D" id="2.60.40.1180">
    <property type="entry name" value="Golgi alpha-mannosidase II"/>
    <property type="match status" value="1"/>
</dbReference>
<dbReference type="OrthoDB" id="9802600at2"/>
<reference evidence="5 6" key="1">
    <citation type="submission" date="2016-03" db="EMBL/GenBank/DDBJ databases">
        <title>Complete genome sequence of Pedobacter cryoconitis PAMC 27485.</title>
        <authorList>
            <person name="Lee J."/>
            <person name="Kim O.-S."/>
        </authorList>
    </citation>
    <scope>NUCLEOTIDE SEQUENCE [LARGE SCALE GENOMIC DNA]</scope>
    <source>
        <strain evidence="5 6">PAMC 27485</strain>
    </source>
</reference>
<accession>A0A127VDK2</accession>
<sequence precursor="true">MKKNFLFFAGLLLTIIQTSAQQNNHKLIYNKPATQFEEALPLGNGRLGVMVYGGVQSERFSLNEATLWAGGPVNPDMNPQAKTYLKPVREALFSENYKKADSLVHFMQGKFSESYAPLGNLFFDFKQQGQPTQYKRELDIQNAMSKVSYTLNGTAYTRETFISHPAQLVVVRFTASGKDKLDFTCRLNSLLHHKVSSNGKVLSMNGHSPIHASPSYYKNEVIWDDVNAMRFTAQVKVLKTDGKFNAKDSTLHISGAREAVIVLSMATSYNGFDVNPGTHGKNELKIAAGYLQKAAPYAKLLKKHTQDFRKYYDRVQLTLGDEDRAEFNTTDRLNAFAAGKNDNALVALYYQYSRYLLISSSRPGGLPANLQGIWNEKVQPPWSSNYTTNINAEMNYWGVETANLPELHQPLLDFIGRLAKNGVVTARNYYGAGGWVLHHNSDIWAMTNPVGDFGKGSPAWANWPMGGNWMATHLWEHYAFTQDAAYLKEQAYPLMKGAVQFCLDFLVADKKGHLLTAPSTSPENNYITPSGYVGALLYGGTADLAIIRELFNDYVKASELLNADPDVRNQVKTALKKMLPYQIGKAGNLQEWYYDWKDEDPHHRHVSHLFGAYPGYSITSSANPELSDAVRKSLTIRTNEGTGWAITWRINLWARMQNGERAYDALKKLLRFVGNGAEVKMNGGGTYANLFCAHPPFQIDGNFGGGAGIAEMLLQSHQGYIELLPAVPVEWKMGQVKGLIARGGYRIDMQWENGKLISAQLKAKKTGDCKIKYRDKTISLSVAAGNAYSLEELL</sequence>
<keyword evidence="1" id="KW-0732">Signal</keyword>
<protein>
    <submittedName>
        <fullName evidence="5">Alpha-L-fucosidase</fullName>
    </submittedName>
</protein>
<feature type="domain" description="Alpha fucosidase A-like C-terminal" evidence="3">
    <location>
        <begin position="715"/>
        <end position="777"/>
    </location>
</feature>
<dbReference type="InterPro" id="IPR013780">
    <property type="entry name" value="Glyco_hydro_b"/>
</dbReference>
<dbReference type="Pfam" id="PF22124">
    <property type="entry name" value="Glyco_hydro_95_cat"/>
    <property type="match status" value="1"/>
</dbReference>
<feature type="chain" id="PRO_5007280434" evidence="1">
    <location>
        <begin position="21"/>
        <end position="794"/>
    </location>
</feature>
<evidence type="ECO:0000259" key="4">
    <source>
        <dbReference type="Pfam" id="PF22124"/>
    </source>
</evidence>
<proteinExistence type="predicted"/>
<dbReference type="Proteomes" id="UP000071561">
    <property type="component" value="Chromosome"/>
</dbReference>
<dbReference type="EMBL" id="CP014504">
    <property type="protein sequence ID" value="AMP99008.1"/>
    <property type="molecule type" value="Genomic_DNA"/>
</dbReference>
<name>A0A127VDK2_9SPHI</name>
<dbReference type="FunFam" id="1.50.10.10:FF:000028">
    <property type="entry name" value="Alpha-L-fucosidase 2"/>
    <property type="match status" value="1"/>
</dbReference>
<dbReference type="Gene3D" id="1.50.10.10">
    <property type="match status" value="1"/>
</dbReference>
<dbReference type="InterPro" id="IPR049053">
    <property type="entry name" value="AFCA-like_C"/>
</dbReference>
<dbReference type="SUPFAM" id="SSF48208">
    <property type="entry name" value="Six-hairpin glycosidases"/>
    <property type="match status" value="1"/>
</dbReference>
<gene>
    <name evidence="5" type="ORF">AY601_2107</name>
</gene>
<evidence type="ECO:0000259" key="3">
    <source>
        <dbReference type="Pfam" id="PF21307"/>
    </source>
</evidence>
<evidence type="ECO:0000259" key="2">
    <source>
        <dbReference type="Pfam" id="PF14498"/>
    </source>
</evidence>
<evidence type="ECO:0000313" key="5">
    <source>
        <dbReference type="EMBL" id="AMP99008.1"/>
    </source>
</evidence>
<feature type="domain" description="Glycosyl hydrolase family 95 N-terminal" evidence="2">
    <location>
        <begin position="27"/>
        <end position="270"/>
    </location>
</feature>